<dbReference type="PROSITE" id="PS50929">
    <property type="entry name" value="ABC_TM1F"/>
    <property type="match status" value="2"/>
</dbReference>
<dbReference type="InterPro" id="IPR044746">
    <property type="entry name" value="ABCC_6TM_D1"/>
</dbReference>
<dbReference type="EMBL" id="SIDB01000006">
    <property type="protein sequence ID" value="KAI3431567.1"/>
    <property type="molecule type" value="Genomic_DNA"/>
</dbReference>
<evidence type="ECO:0000256" key="4">
    <source>
        <dbReference type="ARBA" id="ARBA00022692"/>
    </source>
</evidence>
<evidence type="ECO:0000259" key="12">
    <source>
        <dbReference type="PROSITE" id="PS50893"/>
    </source>
</evidence>
<dbReference type="EMBL" id="SIDB01000006">
    <property type="protein sequence ID" value="KAI3431566.1"/>
    <property type="molecule type" value="Genomic_DNA"/>
</dbReference>
<keyword evidence="4 11" id="KW-0812">Transmembrane</keyword>
<feature type="transmembrane region" description="Helical" evidence="11">
    <location>
        <begin position="818"/>
        <end position="838"/>
    </location>
</feature>
<evidence type="ECO:0000256" key="2">
    <source>
        <dbReference type="ARBA" id="ARBA00009726"/>
    </source>
</evidence>
<reference evidence="15" key="1">
    <citation type="journal article" date="2019" name="Plant J.">
        <title>Chlorella vulgaris genome assembly and annotation reveals the molecular basis for metabolic acclimation to high light conditions.</title>
        <authorList>
            <person name="Cecchin M."/>
            <person name="Marcolungo L."/>
            <person name="Rossato M."/>
            <person name="Girolomoni L."/>
            <person name="Cosentino E."/>
            <person name="Cuine S."/>
            <person name="Li-Beisson Y."/>
            <person name="Delledonne M."/>
            <person name="Ballottari M."/>
        </authorList>
    </citation>
    <scope>NUCLEOTIDE SEQUENCE</scope>
    <source>
        <strain evidence="15">211/11P</strain>
    </source>
</reference>
<evidence type="ECO:0000256" key="6">
    <source>
        <dbReference type="ARBA" id="ARBA00022741"/>
    </source>
</evidence>
<keyword evidence="7" id="KW-0067">ATP-binding</keyword>
<dbReference type="SMART" id="SM00382">
    <property type="entry name" value="AAA"/>
    <property type="match status" value="2"/>
</dbReference>
<dbReference type="FunFam" id="3.40.50.300:FF:000630">
    <property type="entry name" value="ATP-binding cassette (ABC) transporter, putative"/>
    <property type="match status" value="1"/>
</dbReference>
<feature type="domain" description="ABC transporter" evidence="12">
    <location>
        <begin position="1060"/>
        <end position="1295"/>
    </location>
</feature>
<organism evidence="15 16">
    <name type="scientific">Chlorella vulgaris</name>
    <name type="common">Green alga</name>
    <dbReference type="NCBI Taxonomy" id="3077"/>
    <lineage>
        <taxon>Eukaryota</taxon>
        <taxon>Viridiplantae</taxon>
        <taxon>Chlorophyta</taxon>
        <taxon>core chlorophytes</taxon>
        <taxon>Trebouxiophyceae</taxon>
        <taxon>Chlorellales</taxon>
        <taxon>Chlorellaceae</taxon>
        <taxon>Chlorella clade</taxon>
        <taxon>Chlorella</taxon>
    </lineage>
</organism>
<dbReference type="InterPro" id="IPR003439">
    <property type="entry name" value="ABC_transporter-like_ATP-bd"/>
</dbReference>
<feature type="transmembrane region" description="Helical" evidence="11">
    <location>
        <begin position="845"/>
        <end position="864"/>
    </location>
</feature>
<feature type="domain" description="ABC transmembrane type-1" evidence="13">
    <location>
        <begin position="696"/>
        <end position="988"/>
    </location>
</feature>
<dbReference type="Pfam" id="PF00664">
    <property type="entry name" value="ABC_membrane"/>
    <property type="match status" value="2"/>
</dbReference>
<dbReference type="PANTHER" id="PTHR24223">
    <property type="entry name" value="ATP-BINDING CASSETTE SUB-FAMILY C"/>
    <property type="match status" value="1"/>
</dbReference>
<comment type="caution">
    <text evidence="15">The sequence shown here is derived from an EMBL/GenBank/DDBJ whole genome shotgun (WGS) entry which is preliminary data.</text>
</comment>
<evidence type="ECO:0000313" key="16">
    <source>
        <dbReference type="Proteomes" id="UP001055712"/>
    </source>
</evidence>
<evidence type="ECO:0000256" key="7">
    <source>
        <dbReference type="ARBA" id="ARBA00022840"/>
    </source>
</evidence>
<comment type="similarity">
    <text evidence="2">Belongs to the ABC transporter superfamily. ABCC family. Conjugate transporter (TC 3.A.1.208) subfamily.</text>
</comment>
<dbReference type="CDD" id="cd03250">
    <property type="entry name" value="ABCC_MRP_domain1"/>
    <property type="match status" value="1"/>
</dbReference>
<dbReference type="GO" id="GO:0005774">
    <property type="term" value="C:vacuolar membrane"/>
    <property type="evidence" value="ECO:0007669"/>
    <property type="project" value="UniProtKB-SubCell"/>
</dbReference>
<feature type="transmembrane region" description="Helical" evidence="11">
    <location>
        <begin position="740"/>
        <end position="759"/>
    </location>
</feature>
<dbReference type="CDD" id="cd18579">
    <property type="entry name" value="ABC_6TM_ABCC_D1"/>
    <property type="match status" value="1"/>
</dbReference>
<dbReference type="InterPro" id="IPR036640">
    <property type="entry name" value="ABC1_TM_sf"/>
</dbReference>
<keyword evidence="16" id="KW-1185">Reference proteome</keyword>
<keyword evidence="8 11" id="KW-1133">Transmembrane helix</keyword>
<dbReference type="SUPFAM" id="SSF90123">
    <property type="entry name" value="ABC transporter transmembrane region"/>
    <property type="match status" value="2"/>
</dbReference>
<feature type="transmembrane region" description="Helical" evidence="11">
    <location>
        <begin position="356"/>
        <end position="374"/>
    </location>
</feature>
<keyword evidence="3" id="KW-0813">Transport</keyword>
<dbReference type="FunFam" id="3.40.50.300:FF:000997">
    <property type="entry name" value="Multidrug resistance-associated protein 1"/>
    <property type="match status" value="1"/>
</dbReference>
<feature type="transmembrane region" description="Helical" evidence="11">
    <location>
        <begin position="925"/>
        <end position="950"/>
    </location>
</feature>
<keyword evidence="6" id="KW-0547">Nucleotide-binding</keyword>
<evidence type="ECO:0000256" key="3">
    <source>
        <dbReference type="ARBA" id="ARBA00022448"/>
    </source>
</evidence>
<dbReference type="InterPro" id="IPR003593">
    <property type="entry name" value="AAA+_ATPase"/>
</dbReference>
<evidence type="ECO:0000256" key="1">
    <source>
        <dbReference type="ARBA" id="ARBA00004128"/>
    </source>
</evidence>
<feature type="transmembrane region" description="Helical" evidence="11">
    <location>
        <begin position="222"/>
        <end position="252"/>
    </location>
</feature>
<feature type="domain" description="ABC transmembrane type-1" evidence="13">
    <location>
        <begin position="90"/>
        <end position="371"/>
    </location>
</feature>
<dbReference type="Pfam" id="PF00005">
    <property type="entry name" value="ABC_tran"/>
    <property type="match status" value="2"/>
</dbReference>
<dbReference type="CDD" id="cd03244">
    <property type="entry name" value="ABCC_MRP_domain2"/>
    <property type="match status" value="1"/>
</dbReference>
<evidence type="ECO:0000259" key="13">
    <source>
        <dbReference type="PROSITE" id="PS50929"/>
    </source>
</evidence>
<dbReference type="OrthoDB" id="525473at2759"/>
<dbReference type="PROSITE" id="PS50893">
    <property type="entry name" value="ABC_TRANSPORTER_2"/>
    <property type="match status" value="2"/>
</dbReference>
<proteinExistence type="inferred from homology"/>
<feature type="transmembrane region" description="Helical" evidence="11">
    <location>
        <begin position="310"/>
        <end position="336"/>
    </location>
</feature>
<evidence type="ECO:0000313" key="15">
    <source>
        <dbReference type="EMBL" id="KAI3431567.1"/>
    </source>
</evidence>
<dbReference type="InterPro" id="IPR044726">
    <property type="entry name" value="ABCC_6TM_D2"/>
</dbReference>
<dbReference type="Gene3D" id="1.20.1560.10">
    <property type="entry name" value="ABC transporter type 1, transmembrane domain"/>
    <property type="match status" value="2"/>
</dbReference>
<feature type="transmembrane region" description="Helical" evidence="11">
    <location>
        <begin position="135"/>
        <end position="153"/>
    </location>
</feature>
<keyword evidence="5" id="KW-0677">Repeat</keyword>
<evidence type="ECO:0000256" key="10">
    <source>
        <dbReference type="SAM" id="MobiDB-lite"/>
    </source>
</evidence>
<protein>
    <submittedName>
        <fullName evidence="15">Uncharacterized protein</fullName>
    </submittedName>
</protein>
<dbReference type="CDD" id="cd18580">
    <property type="entry name" value="ABC_6TM_ABCC_D2"/>
    <property type="match status" value="1"/>
</dbReference>
<feature type="region of interest" description="Disordered" evidence="10">
    <location>
        <begin position="1317"/>
        <end position="1342"/>
    </location>
</feature>
<dbReference type="Gene3D" id="3.40.50.300">
    <property type="entry name" value="P-loop containing nucleotide triphosphate hydrolases"/>
    <property type="match status" value="2"/>
</dbReference>
<keyword evidence="9 11" id="KW-0472">Membrane</keyword>
<reference evidence="15" key="2">
    <citation type="submission" date="2020-11" db="EMBL/GenBank/DDBJ databases">
        <authorList>
            <person name="Cecchin M."/>
            <person name="Marcolungo L."/>
            <person name="Rossato M."/>
            <person name="Girolomoni L."/>
            <person name="Cosentino E."/>
            <person name="Cuine S."/>
            <person name="Li-Beisson Y."/>
            <person name="Delledonne M."/>
            <person name="Ballottari M."/>
        </authorList>
    </citation>
    <scope>NUCLEOTIDE SEQUENCE</scope>
    <source>
        <strain evidence="15">211/11P</strain>
        <tissue evidence="15">Whole cell</tissue>
    </source>
</reference>
<evidence type="ECO:0000256" key="5">
    <source>
        <dbReference type="ARBA" id="ARBA00022737"/>
    </source>
</evidence>
<feature type="transmembrane region" description="Helical" evidence="11">
    <location>
        <begin position="957"/>
        <end position="974"/>
    </location>
</feature>
<evidence type="ECO:0000313" key="14">
    <source>
        <dbReference type="EMBL" id="KAI3431566.1"/>
    </source>
</evidence>
<feature type="domain" description="ABC transporter" evidence="12">
    <location>
        <begin position="411"/>
        <end position="634"/>
    </location>
</feature>
<feature type="region of interest" description="Disordered" evidence="10">
    <location>
        <begin position="1005"/>
        <end position="1054"/>
    </location>
</feature>
<dbReference type="InterPro" id="IPR027417">
    <property type="entry name" value="P-loop_NTPase"/>
</dbReference>
<evidence type="ECO:0000256" key="11">
    <source>
        <dbReference type="SAM" id="Phobius"/>
    </source>
</evidence>
<dbReference type="InterPro" id="IPR011527">
    <property type="entry name" value="ABC1_TM_dom"/>
</dbReference>
<dbReference type="GO" id="GO:0140359">
    <property type="term" value="F:ABC-type transporter activity"/>
    <property type="evidence" value="ECO:0007669"/>
    <property type="project" value="InterPro"/>
</dbReference>
<dbReference type="GO" id="GO:0016887">
    <property type="term" value="F:ATP hydrolysis activity"/>
    <property type="evidence" value="ECO:0007669"/>
    <property type="project" value="InterPro"/>
</dbReference>
<dbReference type="InterPro" id="IPR017871">
    <property type="entry name" value="ABC_transporter-like_CS"/>
</dbReference>
<feature type="transmembrane region" description="Helical" evidence="11">
    <location>
        <begin position="688"/>
        <end position="706"/>
    </location>
</feature>
<gene>
    <name evidence="14" type="ORF">D9Q98_004615</name>
    <name evidence="15" type="ORF">D9Q98_004617</name>
</gene>
<evidence type="ECO:0000256" key="8">
    <source>
        <dbReference type="ARBA" id="ARBA00022989"/>
    </source>
</evidence>
<sequence length="1342" mass="147042">MGPTQAICKDPSRWTFFDNLSFSWMFSLVPAARKGKVEVADLPLPEAQHAEACFDELNTAWETAAQEAKKAGQKPKLMKVLWKVYGRQLLLAGIFKLLWSVFVILGAYFFTRSILMTIRTLEGKEDSIFDAEWKGWILTVFFFIDAWLLGLMLQRMAYNCLKVGIRARAALTTMIARKCYNMAHLTKDTAAEAVGFVASDINKVFEGIQEIHYLWGAPVEAAAILALLGSLVGVYCIGGVIIVCCVVPLQYIFGYQIIRNKIKNGPNVTERWAVIQEILPAMKLVKYYAWERFFEKRVADMRGREKQLMFWNAVVKTINVTMVFGVPPLVLFAVLVPYELWHTDSSSLAPHVSPTTVFTMLSLFNILRFPLVVLPKAMRCVSEAIRATGNLQHFLAEPAAPRQDLEGKPGAQLSKAVLRHETDTSGFTLRVPEFSVKPGELVAVVGRVGSGKSSLLQALLGNMQTVEGTAHSGGSIAYVPQTAWCQNLSLKDNIVFGQPWDEARYKQVLDACALELDLQILAAGDETKAGLRGINLSGGQRQRLNVARAAYFGGDLVLLDNALSAVDHHTAHHIFDNCVRGMFRDKATVLVTHQVEFLSRCDKVCIMDEGRSVYFGPWNAAAQQLLSKYLPVSHVLAAGGNAEQPRDVKKAAKKADDKKSEIAASRARSVHSSSLTLKSALWEYCWDARWTIFVCSLFFFLTAQASRQLADYFVRWWTRDHYGKYGPGCLESGDDPCGPMYYVTWYGVLGLALFIGLMIPRGAFLYTWAMGASNRQHAKSIHRILYAPLGFFLNTPVGDLLVSFTKDQDVMDDALPDALYYAGIYGLILLATTITVSVTIPLFSAMAGALFLVSGIMLTLYLPAATHFKKLRMGTSGDVVTLVAEALDGLTVIQAYNKQQHFTTITSKYVDDAHRALFGAETLNLWLAFICDFFGACMVLSVACLGIGMWRSLGSSAVGLAFSQSIQMLVFYTWSIRLVAESIGLFGSVEKIAWLANHTPQEAGVLEPPTLPGGGGGDGKASKKRGTAGKTVPALKDDDWNMPPTGGPKLPAGWPRSGTLNFNQVVMKYAPHLPPALRGVSFNIKSGDKVGVVGRTGSGKSTLLLALYRMFNLESGAVTLDGVDISTLTLEQLRRGLSVIPQDPAIFSGTVRSNLDPFGEFGHDAVLWEALRDCGLEEQVKACGGLDAELSGTGGNAWSIGQAQLMCLARAALKKVPVLCLDEATAAMDPHTEAHVLEIIEKLFSDRTTLTIAHRLDNVIRSDLVVVMDAGEVQEMGHPTDLLANPSSAFSKLVDKTGAASATALRKMAADFQLERERGQQIGFRPRPSLDDMRTSLDQPAP</sequence>
<comment type="subcellular location">
    <subcellularLocation>
        <location evidence="1">Vacuole membrane</location>
        <topology evidence="1">Multi-pass membrane protein</topology>
    </subcellularLocation>
</comment>
<feature type="transmembrane region" description="Helical" evidence="11">
    <location>
        <begin position="89"/>
        <end position="115"/>
    </location>
</feature>
<evidence type="ECO:0000256" key="9">
    <source>
        <dbReference type="ARBA" id="ARBA00023136"/>
    </source>
</evidence>
<dbReference type="GO" id="GO:0005524">
    <property type="term" value="F:ATP binding"/>
    <property type="evidence" value="ECO:0007669"/>
    <property type="project" value="UniProtKB-KW"/>
</dbReference>
<accession>A0A9D4YXG6</accession>
<feature type="transmembrane region" description="Helical" evidence="11">
    <location>
        <begin position="780"/>
        <end position="798"/>
    </location>
</feature>
<dbReference type="PANTHER" id="PTHR24223:SF443">
    <property type="entry name" value="MULTIDRUG-RESISTANCE LIKE PROTEIN 1, ISOFORM I"/>
    <property type="match status" value="1"/>
</dbReference>
<dbReference type="PROSITE" id="PS00211">
    <property type="entry name" value="ABC_TRANSPORTER_1"/>
    <property type="match status" value="1"/>
</dbReference>
<name>A0A9D4YXG6_CHLVU</name>
<dbReference type="Proteomes" id="UP001055712">
    <property type="component" value="Unassembled WGS sequence"/>
</dbReference>
<dbReference type="SUPFAM" id="SSF52540">
    <property type="entry name" value="P-loop containing nucleoside triphosphate hydrolases"/>
    <property type="match status" value="2"/>
</dbReference>
<dbReference type="InterPro" id="IPR050173">
    <property type="entry name" value="ABC_transporter_C-like"/>
</dbReference>